<accession>A0A9Q3DV64</accession>
<name>A0A9Q3DV64_9BASI</name>
<gene>
    <name evidence="1" type="ORF">O181_049614</name>
</gene>
<evidence type="ECO:0000313" key="2">
    <source>
        <dbReference type="Proteomes" id="UP000765509"/>
    </source>
</evidence>
<protein>
    <submittedName>
        <fullName evidence="1">Uncharacterized protein</fullName>
    </submittedName>
</protein>
<proteinExistence type="predicted"/>
<reference evidence="1" key="1">
    <citation type="submission" date="2021-03" db="EMBL/GenBank/DDBJ databases">
        <title>Draft genome sequence of rust myrtle Austropuccinia psidii MF-1, a brazilian biotype.</title>
        <authorList>
            <person name="Quecine M.C."/>
            <person name="Pachon D.M.R."/>
            <person name="Bonatelli M.L."/>
            <person name="Correr F.H."/>
            <person name="Franceschini L.M."/>
            <person name="Leite T.F."/>
            <person name="Margarido G.R.A."/>
            <person name="Almeida C.A."/>
            <person name="Ferrarezi J.A."/>
            <person name="Labate C.A."/>
        </authorList>
    </citation>
    <scope>NUCLEOTIDE SEQUENCE</scope>
    <source>
        <strain evidence="1">MF-1</strain>
    </source>
</reference>
<dbReference type="EMBL" id="AVOT02021223">
    <property type="protein sequence ID" value="MBW0509899.1"/>
    <property type="molecule type" value="Genomic_DNA"/>
</dbReference>
<comment type="caution">
    <text evidence="1">The sequence shown here is derived from an EMBL/GenBank/DDBJ whole genome shotgun (WGS) entry which is preliminary data.</text>
</comment>
<organism evidence="1 2">
    <name type="scientific">Austropuccinia psidii MF-1</name>
    <dbReference type="NCBI Taxonomy" id="1389203"/>
    <lineage>
        <taxon>Eukaryota</taxon>
        <taxon>Fungi</taxon>
        <taxon>Dikarya</taxon>
        <taxon>Basidiomycota</taxon>
        <taxon>Pucciniomycotina</taxon>
        <taxon>Pucciniomycetes</taxon>
        <taxon>Pucciniales</taxon>
        <taxon>Sphaerophragmiaceae</taxon>
        <taxon>Austropuccinia</taxon>
    </lineage>
</organism>
<dbReference type="AlphaFoldDB" id="A0A9Q3DV64"/>
<sequence length="143" mass="16253">MHSVLKDQEWCIYGILYHYAPFLLRNPMVTLSGPNYVIPNQVTNPSPISKKEFSDIQSGNSLEATRRPLMDPSPLALQELGYHFSSGQLQGQFPEVIQLFNNCQGIKYSAFLGQLTWSIQTVIKHPVWPWPNWAISYSTVGIQ</sequence>
<keyword evidence="2" id="KW-1185">Reference proteome</keyword>
<dbReference type="Proteomes" id="UP000765509">
    <property type="component" value="Unassembled WGS sequence"/>
</dbReference>
<evidence type="ECO:0000313" key="1">
    <source>
        <dbReference type="EMBL" id="MBW0509899.1"/>
    </source>
</evidence>